<evidence type="ECO:0000313" key="2">
    <source>
        <dbReference type="EMBL" id="TCK01540.1"/>
    </source>
</evidence>
<sequence length="245" mass="28107">MNNTICQFHFNLAKWHIATDHTLSVEDWITEDLNHWYQGLEKTSPTLNFLPPLKRRRLSGSARLFIDSVWNLLEDNANIPVVYASTNGEITRNFELWQSLLQQGDVSPTSFSLSVHNALVGQWSELRQVKTETTAISVRIDSLEIALLEAYLLLQEGAKQVLVVLAESPLSDKYNPQPVYRQPFGYALSFIVEQGNDYRLSLINTPLTNKINMDNALLWVRNHHLVVDQWQAPSGQGGHWLWERK</sequence>
<proteinExistence type="predicted"/>
<dbReference type="InterPro" id="IPR014030">
    <property type="entry name" value="Ketoacyl_synth_N"/>
</dbReference>
<accession>A0A4R1G530</accession>
<gene>
    <name evidence="2" type="ORF">EV694_0155</name>
</gene>
<dbReference type="GO" id="GO:0016746">
    <property type="term" value="F:acyltransferase activity"/>
    <property type="evidence" value="ECO:0007669"/>
    <property type="project" value="InterPro"/>
</dbReference>
<dbReference type="OrthoDB" id="9798676at2"/>
<dbReference type="Proteomes" id="UP000294702">
    <property type="component" value="Unassembled WGS sequence"/>
</dbReference>
<name>A0A4R1G530_9PAST</name>
<dbReference type="RefSeq" id="WP_132687880.1">
    <property type="nucleotide sequence ID" value="NZ_SMFT01000001.1"/>
</dbReference>
<dbReference type="AlphaFoldDB" id="A0A4R1G530"/>
<protein>
    <submittedName>
        <fullName evidence="2">Beta-ketoacyl synthase-like protein</fullName>
    </submittedName>
</protein>
<organism evidence="2 3">
    <name type="scientific">Volucribacter psittacicida</name>
    <dbReference type="NCBI Taxonomy" id="203482"/>
    <lineage>
        <taxon>Bacteria</taxon>
        <taxon>Pseudomonadati</taxon>
        <taxon>Pseudomonadota</taxon>
        <taxon>Gammaproteobacteria</taxon>
        <taxon>Pasteurellales</taxon>
        <taxon>Pasteurellaceae</taxon>
        <taxon>Volucribacter</taxon>
    </lineage>
</organism>
<comment type="caution">
    <text evidence="2">The sequence shown here is derived from an EMBL/GenBank/DDBJ whole genome shotgun (WGS) entry which is preliminary data.</text>
</comment>
<keyword evidence="3" id="KW-1185">Reference proteome</keyword>
<evidence type="ECO:0000259" key="1">
    <source>
        <dbReference type="Pfam" id="PF13723"/>
    </source>
</evidence>
<dbReference type="EMBL" id="SMFT01000001">
    <property type="protein sequence ID" value="TCK01540.1"/>
    <property type="molecule type" value="Genomic_DNA"/>
</dbReference>
<evidence type="ECO:0000313" key="3">
    <source>
        <dbReference type="Proteomes" id="UP000294702"/>
    </source>
</evidence>
<reference evidence="2 3" key="1">
    <citation type="submission" date="2019-03" db="EMBL/GenBank/DDBJ databases">
        <title>Genomic Encyclopedia of Type Strains, Phase IV (KMG-IV): sequencing the most valuable type-strain genomes for metagenomic binning, comparative biology and taxonomic classification.</title>
        <authorList>
            <person name="Goeker M."/>
        </authorList>
    </citation>
    <scope>NUCLEOTIDE SEQUENCE [LARGE SCALE GENOMIC DNA]</scope>
    <source>
        <strain evidence="2 3">DSM 15534</strain>
    </source>
</reference>
<dbReference type="InterPro" id="IPR016039">
    <property type="entry name" value="Thiolase-like"/>
</dbReference>
<feature type="domain" description="Beta-ketoacyl synthase-like N-terminal" evidence="1">
    <location>
        <begin position="40"/>
        <end position="242"/>
    </location>
</feature>
<dbReference type="SUPFAM" id="SSF53901">
    <property type="entry name" value="Thiolase-like"/>
    <property type="match status" value="1"/>
</dbReference>
<dbReference type="Pfam" id="PF13723">
    <property type="entry name" value="Ketoacyl-synt_2"/>
    <property type="match status" value="1"/>
</dbReference>